<keyword evidence="2" id="KW-1185">Reference proteome</keyword>
<accession>A0A511MFI7</accession>
<dbReference type="EMBL" id="BJXA01000019">
    <property type="protein sequence ID" value="GEM38848.1"/>
    <property type="molecule type" value="Genomic_DNA"/>
</dbReference>
<gene>
    <name evidence="1" type="ORF">NN4_33670</name>
</gene>
<organism evidence="1 2">
    <name type="scientific">Nocardia ninae NBRC 108245</name>
    <dbReference type="NCBI Taxonomy" id="1210091"/>
    <lineage>
        <taxon>Bacteria</taxon>
        <taxon>Bacillati</taxon>
        <taxon>Actinomycetota</taxon>
        <taxon>Actinomycetes</taxon>
        <taxon>Mycobacteriales</taxon>
        <taxon>Nocardiaceae</taxon>
        <taxon>Nocardia</taxon>
    </lineage>
</organism>
<comment type="caution">
    <text evidence="1">The sequence shown here is derived from an EMBL/GenBank/DDBJ whole genome shotgun (WGS) entry which is preliminary data.</text>
</comment>
<sequence length="84" mass="9286">MFRGGLDHTSPDIVRHADDDKVELLDVQHLPEIGVARHLIPLPLFGHDPRILITDGDKLSRTGSEQPRQMVIHCLAAETNDASS</sequence>
<protein>
    <submittedName>
        <fullName evidence="1">Uncharacterized protein</fullName>
    </submittedName>
</protein>
<proteinExistence type="predicted"/>
<dbReference type="AlphaFoldDB" id="A0A511MFI7"/>
<name>A0A511MFI7_9NOCA</name>
<dbReference type="Proteomes" id="UP000321424">
    <property type="component" value="Unassembled WGS sequence"/>
</dbReference>
<reference evidence="1 2" key="1">
    <citation type="submission" date="2019-07" db="EMBL/GenBank/DDBJ databases">
        <title>Whole genome shotgun sequence of Nocardia ninae NBRC 108245.</title>
        <authorList>
            <person name="Hosoyama A."/>
            <person name="Uohara A."/>
            <person name="Ohji S."/>
            <person name="Ichikawa N."/>
        </authorList>
    </citation>
    <scope>NUCLEOTIDE SEQUENCE [LARGE SCALE GENOMIC DNA]</scope>
    <source>
        <strain evidence="1 2">NBRC 108245</strain>
    </source>
</reference>
<evidence type="ECO:0000313" key="1">
    <source>
        <dbReference type="EMBL" id="GEM38848.1"/>
    </source>
</evidence>
<evidence type="ECO:0000313" key="2">
    <source>
        <dbReference type="Proteomes" id="UP000321424"/>
    </source>
</evidence>